<dbReference type="OrthoDB" id="2943498at2"/>
<accession>A0A1L3MND1</accession>
<reference evidence="2 3" key="1">
    <citation type="journal article" date="2016" name="Sci. Rep.">
        <title>Complete genome sequence and transcriptomic analysis of a novel marine strain Bacillus weihaiensis reveals the mechanism of brown algae degradation.</title>
        <authorList>
            <person name="Zhu Y."/>
            <person name="Chen P."/>
            <person name="Bao Y."/>
            <person name="Men Y."/>
            <person name="Zeng Y."/>
            <person name="Yang J."/>
            <person name="Sun J."/>
            <person name="Sun Y."/>
        </authorList>
    </citation>
    <scope>NUCLEOTIDE SEQUENCE [LARGE SCALE GENOMIC DNA]</scope>
    <source>
        <strain evidence="2 3">Alg07</strain>
    </source>
</reference>
<organism evidence="2 3">
    <name type="scientific">Bacillus weihaiensis</name>
    <dbReference type="NCBI Taxonomy" id="1547283"/>
    <lineage>
        <taxon>Bacteria</taxon>
        <taxon>Bacillati</taxon>
        <taxon>Bacillota</taxon>
        <taxon>Bacilli</taxon>
        <taxon>Bacillales</taxon>
        <taxon>Bacillaceae</taxon>
        <taxon>Bacillus</taxon>
    </lineage>
</organism>
<feature type="transmembrane region" description="Helical" evidence="1">
    <location>
        <begin position="6"/>
        <end position="23"/>
    </location>
</feature>
<name>A0A1L3MND1_9BACI</name>
<dbReference type="RefSeq" id="WP_072578664.1">
    <property type="nucleotide sequence ID" value="NZ_CP016020.1"/>
</dbReference>
<keyword evidence="1" id="KW-0472">Membrane</keyword>
<keyword evidence="3" id="KW-1185">Reference proteome</keyword>
<evidence type="ECO:0000313" key="2">
    <source>
        <dbReference type="EMBL" id="APH03870.1"/>
    </source>
</evidence>
<dbReference type="Proteomes" id="UP000181936">
    <property type="component" value="Chromosome"/>
</dbReference>
<keyword evidence="1" id="KW-1133">Transmembrane helix</keyword>
<evidence type="ECO:0000256" key="1">
    <source>
        <dbReference type="SAM" id="Phobius"/>
    </source>
</evidence>
<proteinExistence type="predicted"/>
<gene>
    <name evidence="2" type="ORF">A9C19_03330</name>
</gene>
<evidence type="ECO:0000313" key="3">
    <source>
        <dbReference type="Proteomes" id="UP000181936"/>
    </source>
</evidence>
<dbReference type="AlphaFoldDB" id="A0A1L3MND1"/>
<keyword evidence="1" id="KW-0812">Transmembrane</keyword>
<protein>
    <submittedName>
        <fullName evidence="2">Uncharacterized protein</fullName>
    </submittedName>
</protein>
<dbReference type="EMBL" id="CP016020">
    <property type="protein sequence ID" value="APH03870.1"/>
    <property type="molecule type" value="Genomic_DNA"/>
</dbReference>
<dbReference type="KEGG" id="bwh:A9C19_03330"/>
<sequence>MHVIKFFVAGCIFSSLFGGAWLVNEKLKREYVDTLTYDDSVQITNLSTTLQILEDSAVFEKFKPREYVRVVMR</sequence>